<dbReference type="CDD" id="cd11614">
    <property type="entry name" value="SAF_CpaB_FlgA_like"/>
    <property type="match status" value="1"/>
</dbReference>
<evidence type="ECO:0000313" key="4">
    <source>
        <dbReference type="EMBL" id="HIY79146.1"/>
    </source>
</evidence>
<dbReference type="Pfam" id="PF08666">
    <property type="entry name" value="SAF"/>
    <property type="match status" value="1"/>
</dbReference>
<dbReference type="InterPro" id="IPR013974">
    <property type="entry name" value="SAF"/>
</dbReference>
<feature type="chain" id="PRO_5039543361" description="SAF domain-containing protein" evidence="2">
    <location>
        <begin position="24"/>
        <end position="246"/>
    </location>
</feature>
<keyword evidence="2" id="KW-0732">Signal</keyword>
<feature type="region of interest" description="Disordered" evidence="1">
    <location>
        <begin position="212"/>
        <end position="246"/>
    </location>
</feature>
<accession>A0A9D1Z915</accession>
<proteinExistence type="predicted"/>
<dbReference type="AlphaFoldDB" id="A0A9D1Z915"/>
<evidence type="ECO:0000256" key="1">
    <source>
        <dbReference type="SAM" id="MobiDB-lite"/>
    </source>
</evidence>
<dbReference type="Proteomes" id="UP000824133">
    <property type="component" value="Unassembled WGS sequence"/>
</dbReference>
<evidence type="ECO:0000256" key="2">
    <source>
        <dbReference type="SAM" id="SignalP"/>
    </source>
</evidence>
<sequence>MTRRFRLLLSGSCALLSAVLCLAYGEHIREESERVRAEALERYGGEVVTLVVATEGIEAGESVSRSNVSERDWLVDLAPENAVTGLDAVLGDEVSVPVAAGVPLTELNFRDATEAVEVPSDRVALSVPLNDDLGVPPGTEAGESLAAYETNERGVQLISSDVRVLSTPQSSAGPLSAGSITIAVAPDEVARLLAASDEGSLRLALPGEQALEFVEEGQAAPTSVPAEQEQDGSEGATPSEGGGDAE</sequence>
<dbReference type="EMBL" id="DXCP01000009">
    <property type="protein sequence ID" value="HIY79146.1"/>
    <property type="molecule type" value="Genomic_DNA"/>
</dbReference>
<dbReference type="SMART" id="SM00858">
    <property type="entry name" value="SAF"/>
    <property type="match status" value="1"/>
</dbReference>
<gene>
    <name evidence="4" type="ORF">IAA42_01740</name>
</gene>
<evidence type="ECO:0000259" key="3">
    <source>
        <dbReference type="SMART" id="SM00858"/>
    </source>
</evidence>
<reference evidence="4" key="1">
    <citation type="journal article" date="2021" name="PeerJ">
        <title>Extensive microbial diversity within the chicken gut microbiome revealed by metagenomics and culture.</title>
        <authorList>
            <person name="Gilroy R."/>
            <person name="Ravi A."/>
            <person name="Getino M."/>
            <person name="Pursley I."/>
            <person name="Horton D.L."/>
            <person name="Alikhan N.F."/>
            <person name="Baker D."/>
            <person name="Gharbi K."/>
            <person name="Hall N."/>
            <person name="Watson M."/>
            <person name="Adriaenssens E.M."/>
            <person name="Foster-Nyarko E."/>
            <person name="Jarju S."/>
            <person name="Secka A."/>
            <person name="Antonio M."/>
            <person name="Oren A."/>
            <person name="Chaudhuri R.R."/>
            <person name="La Ragione R."/>
            <person name="Hildebrand F."/>
            <person name="Pallen M.J."/>
        </authorList>
    </citation>
    <scope>NUCLEOTIDE SEQUENCE</scope>
    <source>
        <strain evidence="4">ChiHjej10B9-743</strain>
    </source>
</reference>
<evidence type="ECO:0000313" key="5">
    <source>
        <dbReference type="Proteomes" id="UP000824133"/>
    </source>
</evidence>
<protein>
    <recommendedName>
        <fullName evidence="3">SAF domain-containing protein</fullName>
    </recommendedName>
</protein>
<feature type="signal peptide" evidence="2">
    <location>
        <begin position="1"/>
        <end position="23"/>
    </location>
</feature>
<comment type="caution">
    <text evidence="4">The sequence shown here is derived from an EMBL/GenBank/DDBJ whole genome shotgun (WGS) entry which is preliminary data.</text>
</comment>
<feature type="domain" description="SAF" evidence="3">
    <location>
        <begin position="48"/>
        <end position="110"/>
    </location>
</feature>
<reference evidence="4" key="2">
    <citation type="submission" date="2021-04" db="EMBL/GenBank/DDBJ databases">
        <authorList>
            <person name="Gilroy R."/>
        </authorList>
    </citation>
    <scope>NUCLEOTIDE SEQUENCE</scope>
    <source>
        <strain evidence="4">ChiHjej10B9-743</strain>
    </source>
</reference>
<name>A0A9D1Z915_9ACTN</name>
<organism evidence="4 5">
    <name type="scientific">Candidatus Olsenella excrementavium</name>
    <dbReference type="NCBI Taxonomy" id="2838709"/>
    <lineage>
        <taxon>Bacteria</taxon>
        <taxon>Bacillati</taxon>
        <taxon>Actinomycetota</taxon>
        <taxon>Coriobacteriia</taxon>
        <taxon>Coriobacteriales</taxon>
        <taxon>Atopobiaceae</taxon>
        <taxon>Olsenella</taxon>
    </lineage>
</organism>